<name>A0ABV8B6G0_9BACI</name>
<keyword evidence="10" id="KW-1185">Reference proteome</keyword>
<keyword evidence="5 8" id="KW-0561">Oxygen transport</keyword>
<keyword evidence="7 8" id="KW-0408">Iron</keyword>
<dbReference type="RefSeq" id="WP_377916876.1">
    <property type="nucleotide sequence ID" value="NZ_JBHRZT010000067.1"/>
</dbReference>
<dbReference type="PIRSF" id="PIRSF002030">
    <property type="entry name" value="Globin_Protozoa/Cyanobacteria"/>
    <property type="match status" value="1"/>
</dbReference>
<evidence type="ECO:0000256" key="5">
    <source>
        <dbReference type="ARBA" id="ARBA00022621"/>
    </source>
</evidence>
<dbReference type="InterPro" id="IPR009050">
    <property type="entry name" value="Globin-like_sf"/>
</dbReference>
<evidence type="ECO:0000256" key="2">
    <source>
        <dbReference type="ARBA" id="ARBA00009660"/>
    </source>
</evidence>
<keyword evidence="3 8" id="KW-0813">Transport</keyword>
<evidence type="ECO:0000256" key="4">
    <source>
        <dbReference type="ARBA" id="ARBA00022617"/>
    </source>
</evidence>
<proteinExistence type="inferred from homology"/>
<keyword evidence="4 8" id="KW-0349">Heme</keyword>
<accession>A0ABV8B6G0</accession>
<evidence type="ECO:0000256" key="6">
    <source>
        <dbReference type="ARBA" id="ARBA00022723"/>
    </source>
</evidence>
<evidence type="ECO:0000313" key="9">
    <source>
        <dbReference type="EMBL" id="MFC3884944.1"/>
    </source>
</evidence>
<dbReference type="Proteomes" id="UP001595752">
    <property type="component" value="Unassembled WGS sequence"/>
</dbReference>
<reference evidence="10" key="1">
    <citation type="journal article" date="2019" name="Int. J. Syst. Evol. Microbiol.">
        <title>The Global Catalogue of Microorganisms (GCM) 10K type strain sequencing project: providing services to taxonomists for standard genome sequencing and annotation.</title>
        <authorList>
            <consortium name="The Broad Institute Genomics Platform"/>
            <consortium name="The Broad Institute Genome Sequencing Center for Infectious Disease"/>
            <person name="Wu L."/>
            <person name="Ma J."/>
        </authorList>
    </citation>
    <scope>NUCLEOTIDE SEQUENCE [LARGE SCALE GENOMIC DNA]</scope>
    <source>
        <strain evidence="10">CCUG 61889</strain>
    </source>
</reference>
<keyword evidence="6 8" id="KW-0479">Metal-binding</keyword>
<evidence type="ECO:0000256" key="3">
    <source>
        <dbReference type="ARBA" id="ARBA00022448"/>
    </source>
</evidence>
<dbReference type="Gene3D" id="1.10.490.10">
    <property type="entry name" value="Globins"/>
    <property type="match status" value="1"/>
</dbReference>
<evidence type="ECO:0000256" key="7">
    <source>
        <dbReference type="ARBA" id="ARBA00023004"/>
    </source>
</evidence>
<evidence type="ECO:0000313" key="10">
    <source>
        <dbReference type="Proteomes" id="UP001595752"/>
    </source>
</evidence>
<dbReference type="SUPFAM" id="SSF46458">
    <property type="entry name" value="Globin-like"/>
    <property type="match status" value="1"/>
</dbReference>
<dbReference type="InterPro" id="IPR016339">
    <property type="entry name" value="Hemoglobin_trunc_I"/>
</dbReference>
<comment type="caution">
    <text evidence="9">The sequence shown here is derived from an EMBL/GenBank/DDBJ whole genome shotgun (WGS) entry which is preliminary data.</text>
</comment>
<sequence>MSLYERLGGQEGIQKVVDVFYKKVLEDDTVNHYFEHTDMEKQRRHQTLFLSWVTGGPNQYSGKGMEKAHEGLNLQESHFEAIANHLVSSLKEFNVSEKDIDQVVQKLLTMKDAILHK</sequence>
<dbReference type="CDD" id="cd00454">
    <property type="entry name" value="TrHb1_N"/>
    <property type="match status" value="1"/>
</dbReference>
<dbReference type="InterPro" id="IPR001486">
    <property type="entry name" value="Hemoglobin_trunc"/>
</dbReference>
<comment type="similarity">
    <text evidence="2 8">Belongs to the truncated hemoglobin family. Group I subfamily.</text>
</comment>
<protein>
    <recommendedName>
        <fullName evidence="8">Group 1 truncated hemoglobin</fullName>
    </recommendedName>
</protein>
<dbReference type="Pfam" id="PF01152">
    <property type="entry name" value="Bac_globin"/>
    <property type="match status" value="1"/>
</dbReference>
<dbReference type="InterPro" id="IPR012292">
    <property type="entry name" value="Globin/Proto"/>
</dbReference>
<evidence type="ECO:0000256" key="8">
    <source>
        <dbReference type="PIRNR" id="PIRNR002030"/>
    </source>
</evidence>
<dbReference type="EMBL" id="JBHRZT010000067">
    <property type="protein sequence ID" value="MFC3884944.1"/>
    <property type="molecule type" value="Genomic_DNA"/>
</dbReference>
<dbReference type="InterPro" id="IPR019795">
    <property type="entry name" value="Globin_bac-like_CS"/>
</dbReference>
<evidence type="ECO:0000256" key="1">
    <source>
        <dbReference type="ARBA" id="ARBA00001971"/>
    </source>
</evidence>
<gene>
    <name evidence="9" type="ORF">ACFOU2_16300</name>
</gene>
<comment type="cofactor">
    <cofactor evidence="1 8">
        <name>heme</name>
        <dbReference type="ChEBI" id="CHEBI:30413"/>
    </cofactor>
</comment>
<organism evidence="9 10">
    <name type="scientific">Bacillus songklensis</name>
    <dbReference type="NCBI Taxonomy" id="1069116"/>
    <lineage>
        <taxon>Bacteria</taxon>
        <taxon>Bacillati</taxon>
        <taxon>Bacillota</taxon>
        <taxon>Bacilli</taxon>
        <taxon>Bacillales</taxon>
        <taxon>Bacillaceae</taxon>
        <taxon>Bacillus</taxon>
    </lineage>
</organism>
<dbReference type="PROSITE" id="PS01213">
    <property type="entry name" value="GLOBIN_FAM_2"/>
    <property type="match status" value="1"/>
</dbReference>